<proteinExistence type="predicted"/>
<dbReference type="EMBL" id="MHUT01000022">
    <property type="protein sequence ID" value="OHA80346.1"/>
    <property type="molecule type" value="Genomic_DNA"/>
</dbReference>
<dbReference type="AlphaFoldDB" id="A0A1G2S5J7"/>
<name>A0A1G2S5J7_9BACT</name>
<comment type="caution">
    <text evidence="2">The sequence shown here is derived from an EMBL/GenBank/DDBJ whole genome shotgun (WGS) entry which is preliminary data.</text>
</comment>
<accession>A0A1G2S5J7</accession>
<organism evidence="2 3">
    <name type="scientific">Candidatus Yonathbacteria bacterium RIFCSPHIGHO2_02_FULL_44_14</name>
    <dbReference type="NCBI Taxonomy" id="1802724"/>
    <lineage>
        <taxon>Bacteria</taxon>
        <taxon>Candidatus Yonathiibacteriota</taxon>
    </lineage>
</organism>
<protein>
    <submittedName>
        <fullName evidence="2">Uncharacterized protein</fullName>
    </submittedName>
</protein>
<evidence type="ECO:0000313" key="3">
    <source>
        <dbReference type="Proteomes" id="UP000179118"/>
    </source>
</evidence>
<gene>
    <name evidence="2" type="ORF">A3D51_03455</name>
</gene>
<feature type="compositionally biased region" description="Basic and acidic residues" evidence="1">
    <location>
        <begin position="1"/>
        <end position="11"/>
    </location>
</feature>
<dbReference type="Proteomes" id="UP000179118">
    <property type="component" value="Unassembled WGS sequence"/>
</dbReference>
<sequence length="61" mass="7097">MDRGAHEDARDNKRKAEKRQLLRITDRPKRSEPTKKHVSKILACISDNTKKGALLDFTNFF</sequence>
<reference evidence="2 3" key="1">
    <citation type="journal article" date="2016" name="Nat. Commun.">
        <title>Thousands of microbial genomes shed light on interconnected biogeochemical processes in an aquifer system.</title>
        <authorList>
            <person name="Anantharaman K."/>
            <person name="Brown C.T."/>
            <person name="Hug L.A."/>
            <person name="Sharon I."/>
            <person name="Castelle C.J."/>
            <person name="Probst A.J."/>
            <person name="Thomas B.C."/>
            <person name="Singh A."/>
            <person name="Wilkins M.J."/>
            <person name="Karaoz U."/>
            <person name="Brodie E.L."/>
            <person name="Williams K.H."/>
            <person name="Hubbard S.S."/>
            <person name="Banfield J.F."/>
        </authorList>
    </citation>
    <scope>NUCLEOTIDE SEQUENCE [LARGE SCALE GENOMIC DNA]</scope>
</reference>
<feature type="compositionally biased region" description="Basic and acidic residues" evidence="1">
    <location>
        <begin position="18"/>
        <end position="35"/>
    </location>
</feature>
<evidence type="ECO:0000256" key="1">
    <source>
        <dbReference type="SAM" id="MobiDB-lite"/>
    </source>
</evidence>
<evidence type="ECO:0000313" key="2">
    <source>
        <dbReference type="EMBL" id="OHA80346.1"/>
    </source>
</evidence>
<feature type="region of interest" description="Disordered" evidence="1">
    <location>
        <begin position="1"/>
        <end position="37"/>
    </location>
</feature>